<dbReference type="PANTHER" id="PTHR43771">
    <property type="entry name" value="PHOSPHOMANNOMUTASE"/>
    <property type="match status" value="1"/>
</dbReference>
<evidence type="ECO:0000256" key="5">
    <source>
        <dbReference type="ARBA" id="ARBA00022842"/>
    </source>
</evidence>
<dbReference type="Pfam" id="PF02880">
    <property type="entry name" value="PGM_PMM_III"/>
    <property type="match status" value="1"/>
</dbReference>
<feature type="domain" description="Alpha-D-phosphohexomutase alpha/beta/alpha" evidence="9">
    <location>
        <begin position="7"/>
        <end position="138"/>
    </location>
</feature>
<dbReference type="Proteomes" id="UP000199053">
    <property type="component" value="Unassembled WGS sequence"/>
</dbReference>
<dbReference type="PROSITE" id="PS00710">
    <property type="entry name" value="PGM_PMM"/>
    <property type="match status" value="1"/>
</dbReference>
<protein>
    <submittedName>
        <fullName evidence="12">Phosphomannomutase / phosphoglucomutase</fullName>
    </submittedName>
</protein>
<organism evidence="12 13">
    <name type="scientific">Maridesulfovibrio ferrireducens</name>
    <dbReference type="NCBI Taxonomy" id="246191"/>
    <lineage>
        <taxon>Bacteria</taxon>
        <taxon>Pseudomonadati</taxon>
        <taxon>Thermodesulfobacteriota</taxon>
        <taxon>Desulfovibrionia</taxon>
        <taxon>Desulfovibrionales</taxon>
        <taxon>Desulfovibrionaceae</taxon>
        <taxon>Maridesulfovibrio</taxon>
    </lineage>
</organism>
<dbReference type="GO" id="GO:0016868">
    <property type="term" value="F:intramolecular phosphotransferase activity"/>
    <property type="evidence" value="ECO:0007669"/>
    <property type="project" value="InterPro"/>
</dbReference>
<dbReference type="Gene3D" id="3.30.310.50">
    <property type="entry name" value="Alpha-D-phosphohexomutase, C-terminal domain"/>
    <property type="match status" value="1"/>
</dbReference>
<keyword evidence="5 7" id="KW-0460">Magnesium</keyword>
<evidence type="ECO:0000313" key="13">
    <source>
        <dbReference type="Proteomes" id="UP000199053"/>
    </source>
</evidence>
<proteinExistence type="inferred from homology"/>
<dbReference type="InterPro" id="IPR005841">
    <property type="entry name" value="Alpha-D-phosphohexomutase_SF"/>
</dbReference>
<keyword evidence="6" id="KW-0413">Isomerase</keyword>
<feature type="domain" description="Alpha-D-phosphohexomutase alpha/beta/alpha" evidence="11">
    <location>
        <begin position="255"/>
        <end position="363"/>
    </location>
</feature>
<dbReference type="GO" id="GO:0005975">
    <property type="term" value="P:carbohydrate metabolic process"/>
    <property type="evidence" value="ECO:0007669"/>
    <property type="project" value="InterPro"/>
</dbReference>
<dbReference type="SUPFAM" id="SSF53738">
    <property type="entry name" value="Phosphoglucomutase, first 3 domains"/>
    <property type="match status" value="3"/>
</dbReference>
<dbReference type="OrthoDB" id="9806956at2"/>
<evidence type="ECO:0000256" key="4">
    <source>
        <dbReference type="ARBA" id="ARBA00022723"/>
    </source>
</evidence>
<evidence type="ECO:0000256" key="2">
    <source>
        <dbReference type="ARBA" id="ARBA00010231"/>
    </source>
</evidence>
<gene>
    <name evidence="12" type="ORF">SAMN05660337_0363</name>
</gene>
<evidence type="ECO:0000256" key="3">
    <source>
        <dbReference type="ARBA" id="ARBA00022553"/>
    </source>
</evidence>
<evidence type="ECO:0000259" key="9">
    <source>
        <dbReference type="Pfam" id="PF02878"/>
    </source>
</evidence>
<dbReference type="InterPro" id="IPR005845">
    <property type="entry name" value="A-D-PHexomutase_a/b/a-II"/>
</dbReference>
<sequence length="455" mass="50440">MKAINREIFRAYDIRGVVDVDFDEEWVENLGRACGTWFRRKGWNRAVVGHDCRHSSSAYQAAILRGLNMSGVDVLFLDMVPSPAFYFAAKKLNYKAGVMITASHNPPEFNGFKVWGEDTTIHSGDIQEIYKLMENKDFIDGTGMGSFHNIIPYYIEDLLSGIKLKRPVKVVLDGGNGAGGHIALELLRQAGAEVIPLYCEPDGDFPNHHPDPVVEAYMGDLLKAVVEHGAEAGIGLDGDADRIGAVDETGKLMPGDRLLAIYARDMLSKIPGEMVVADVKCSHLLFEDISKHGGKPLMAKTGHSIMKAKMAETGAGLGGEMSGHIFFADRFYGFDDGLYAALRLIEILSQEEKPLSRMLEDWPETFFTPELRIDCPEKIKFELVELATTQFKTEYDVIDIDGARILFEDGWALIRASNTQAALTLRFEASSPERLTQVRTIVESLLARLTDELSS</sequence>
<dbReference type="RefSeq" id="WP_092157656.1">
    <property type="nucleotide sequence ID" value="NZ_FNGA01000001.1"/>
</dbReference>
<evidence type="ECO:0000259" key="8">
    <source>
        <dbReference type="Pfam" id="PF00408"/>
    </source>
</evidence>
<dbReference type="InterPro" id="IPR016066">
    <property type="entry name" value="A-D-PHexomutase_CS"/>
</dbReference>
<evidence type="ECO:0000259" key="11">
    <source>
        <dbReference type="Pfam" id="PF02880"/>
    </source>
</evidence>
<dbReference type="CDD" id="cd03089">
    <property type="entry name" value="PMM_PGM"/>
    <property type="match status" value="1"/>
</dbReference>
<evidence type="ECO:0000256" key="7">
    <source>
        <dbReference type="RuleBase" id="RU004326"/>
    </source>
</evidence>
<dbReference type="Pfam" id="PF02878">
    <property type="entry name" value="PGM_PMM_I"/>
    <property type="match status" value="1"/>
</dbReference>
<dbReference type="InterPro" id="IPR036900">
    <property type="entry name" value="A-D-PHexomutase_C_sf"/>
</dbReference>
<keyword evidence="13" id="KW-1185">Reference proteome</keyword>
<name>A0A1G9BNJ0_9BACT</name>
<evidence type="ECO:0000256" key="1">
    <source>
        <dbReference type="ARBA" id="ARBA00001946"/>
    </source>
</evidence>
<feature type="domain" description="Alpha-D-phosphohexomutase alpha/beta/alpha" evidence="10">
    <location>
        <begin position="154"/>
        <end position="250"/>
    </location>
</feature>
<dbReference type="Pfam" id="PF00408">
    <property type="entry name" value="PGM_PMM_IV"/>
    <property type="match status" value="1"/>
</dbReference>
<feature type="domain" description="Alpha-D-phosphohexomutase C-terminal" evidence="8">
    <location>
        <begin position="370"/>
        <end position="440"/>
    </location>
</feature>
<dbReference type="Gene3D" id="3.40.120.10">
    <property type="entry name" value="Alpha-D-Glucose-1,6-Bisphosphate, subunit A, domain 3"/>
    <property type="match status" value="3"/>
</dbReference>
<evidence type="ECO:0000256" key="6">
    <source>
        <dbReference type="ARBA" id="ARBA00023235"/>
    </source>
</evidence>
<keyword evidence="4 7" id="KW-0479">Metal-binding</keyword>
<accession>A0A1G9BNJ0</accession>
<dbReference type="EMBL" id="FNGA01000001">
    <property type="protein sequence ID" value="SDK41037.1"/>
    <property type="molecule type" value="Genomic_DNA"/>
</dbReference>
<dbReference type="SUPFAM" id="SSF55957">
    <property type="entry name" value="Phosphoglucomutase, C-terminal domain"/>
    <property type="match status" value="1"/>
</dbReference>
<dbReference type="PANTHER" id="PTHR43771:SF2">
    <property type="entry name" value="PHOSPHOMANNOMUTASE_PHOSPHOGLUCOMUTASE"/>
    <property type="match status" value="1"/>
</dbReference>
<dbReference type="Pfam" id="PF02879">
    <property type="entry name" value="PGM_PMM_II"/>
    <property type="match status" value="1"/>
</dbReference>
<dbReference type="STRING" id="246191.SAMN05660337_0363"/>
<dbReference type="InterPro" id="IPR005843">
    <property type="entry name" value="A-D-PHexomutase_C"/>
</dbReference>
<dbReference type="InterPro" id="IPR005846">
    <property type="entry name" value="A-D-PHexomutase_a/b/a-III"/>
</dbReference>
<reference evidence="13" key="1">
    <citation type="submission" date="2016-10" db="EMBL/GenBank/DDBJ databases">
        <authorList>
            <person name="Varghese N."/>
            <person name="Submissions S."/>
        </authorList>
    </citation>
    <scope>NUCLEOTIDE SEQUENCE [LARGE SCALE GENOMIC DNA]</scope>
    <source>
        <strain evidence="13">DSM 16995</strain>
    </source>
</reference>
<evidence type="ECO:0000259" key="10">
    <source>
        <dbReference type="Pfam" id="PF02879"/>
    </source>
</evidence>
<dbReference type="GO" id="GO:0000287">
    <property type="term" value="F:magnesium ion binding"/>
    <property type="evidence" value="ECO:0007669"/>
    <property type="project" value="InterPro"/>
</dbReference>
<comment type="cofactor">
    <cofactor evidence="1">
        <name>Mg(2+)</name>
        <dbReference type="ChEBI" id="CHEBI:18420"/>
    </cofactor>
</comment>
<dbReference type="InterPro" id="IPR016055">
    <property type="entry name" value="A-D-PHexomutase_a/b/a-I/II/III"/>
</dbReference>
<keyword evidence="3" id="KW-0597">Phosphoprotein</keyword>
<dbReference type="PRINTS" id="PR00509">
    <property type="entry name" value="PGMPMM"/>
</dbReference>
<evidence type="ECO:0000313" key="12">
    <source>
        <dbReference type="EMBL" id="SDK41037.1"/>
    </source>
</evidence>
<dbReference type="InterPro" id="IPR005844">
    <property type="entry name" value="A-D-PHexomutase_a/b/a-I"/>
</dbReference>
<comment type="similarity">
    <text evidence="2 7">Belongs to the phosphohexose mutase family.</text>
</comment>
<dbReference type="AlphaFoldDB" id="A0A1G9BNJ0"/>